<dbReference type="PANTHER" id="PTHR34700:SF4">
    <property type="entry name" value="PHAGE-LIKE ELEMENT PBSX PROTEIN XKDP"/>
    <property type="match status" value="1"/>
</dbReference>
<name>A0A8J7IYV9_9RHOB</name>
<feature type="signal peptide" evidence="2">
    <location>
        <begin position="1"/>
        <end position="20"/>
    </location>
</feature>
<evidence type="ECO:0000313" key="5">
    <source>
        <dbReference type="Proteomes" id="UP000640583"/>
    </source>
</evidence>
<evidence type="ECO:0000313" key="4">
    <source>
        <dbReference type="EMBL" id="MBI1494830.1"/>
    </source>
</evidence>
<feature type="domain" description="LysM" evidence="3">
    <location>
        <begin position="25"/>
        <end position="74"/>
    </location>
</feature>
<gene>
    <name evidence="4" type="ORF">H1D41_14390</name>
</gene>
<dbReference type="SMART" id="SM00257">
    <property type="entry name" value="LysM"/>
    <property type="match status" value="1"/>
</dbReference>
<protein>
    <submittedName>
        <fullName evidence="4">Transporter substrate-binding domain-containing protein</fullName>
    </submittedName>
</protein>
<dbReference type="AlphaFoldDB" id="A0A8J7IYV9"/>
<organism evidence="4 5">
    <name type="scientific">Halocynthiibacter styelae</name>
    <dbReference type="NCBI Taxonomy" id="2761955"/>
    <lineage>
        <taxon>Bacteria</taxon>
        <taxon>Pseudomonadati</taxon>
        <taxon>Pseudomonadota</taxon>
        <taxon>Alphaproteobacteria</taxon>
        <taxon>Rhodobacterales</taxon>
        <taxon>Paracoccaceae</taxon>
        <taxon>Halocynthiibacter</taxon>
    </lineage>
</organism>
<keyword evidence="5" id="KW-1185">Reference proteome</keyword>
<dbReference type="RefSeq" id="WP_228849568.1">
    <property type="nucleotide sequence ID" value="NZ_JADCKQ010000011.1"/>
</dbReference>
<dbReference type="SUPFAM" id="SSF53850">
    <property type="entry name" value="Periplasmic binding protein-like II"/>
    <property type="match status" value="1"/>
</dbReference>
<dbReference type="InterPro" id="IPR052196">
    <property type="entry name" value="Bact_Kbp"/>
</dbReference>
<keyword evidence="1" id="KW-0175">Coiled coil</keyword>
<dbReference type="EMBL" id="JADCKQ010000011">
    <property type="protein sequence ID" value="MBI1494830.1"/>
    <property type="molecule type" value="Genomic_DNA"/>
</dbReference>
<dbReference type="InterPro" id="IPR036779">
    <property type="entry name" value="LysM_dom_sf"/>
</dbReference>
<comment type="caution">
    <text evidence="4">The sequence shown here is derived from an EMBL/GenBank/DDBJ whole genome shotgun (WGS) entry which is preliminary data.</text>
</comment>
<sequence>MKYISTCCISLALMSTAASAQVACETYEIRPGDSLRQLATRIYGTPDYRQIYDANRDRIGRNPNHIEVGMVLNLPCDPRDAVVNEQASQITEQAQAEAQRLIAEAEARVAQAEARAAELAVQSTETETAELEEARRAAEEAEAQITAAQEAAAEAIAAAEAEIEKVRAEAFAAVEAATSLASPETAQSVQERQIILITGNDYPPYTDESLPDRGLYTKLVETAFLRADPHQSYKIQFVNDWNSHLDLLMPSLAFDATFPWARPDCETPDILSEADLERCTTYHFSSPFYEVVDAYYSMLGSGYDTALSYDAYAGTVICRPEGYSLSNMNKAGLSEPAVTLVRPVLVAECFEALLAGEVDIVALDAQVATDVISDLEMETTIMENPNLLEIKSLNVMTHVGNSEGLAVLDTLNRGLAIMQNSGEWHDIVSTALKYQMENQ</sequence>
<dbReference type="Gene3D" id="3.10.350.10">
    <property type="entry name" value="LysM domain"/>
    <property type="match status" value="1"/>
</dbReference>
<evidence type="ECO:0000256" key="2">
    <source>
        <dbReference type="SAM" id="SignalP"/>
    </source>
</evidence>
<evidence type="ECO:0000259" key="3">
    <source>
        <dbReference type="PROSITE" id="PS51782"/>
    </source>
</evidence>
<dbReference type="PANTHER" id="PTHR34700">
    <property type="entry name" value="POTASSIUM BINDING PROTEIN KBP"/>
    <property type="match status" value="1"/>
</dbReference>
<keyword evidence="2" id="KW-0732">Signal</keyword>
<dbReference type="Gene3D" id="3.40.190.10">
    <property type="entry name" value="Periplasmic binding protein-like II"/>
    <property type="match status" value="2"/>
</dbReference>
<dbReference type="Proteomes" id="UP000640583">
    <property type="component" value="Unassembled WGS sequence"/>
</dbReference>
<accession>A0A8J7IYV9</accession>
<reference evidence="4" key="1">
    <citation type="submission" date="2020-10" db="EMBL/GenBank/DDBJ databases">
        <title>Paenihalocynthiibacter styelae gen. nov., sp. nov., isolated from stalked sea squirt Styela clava.</title>
        <authorList>
            <person name="Kim Y.-O."/>
            <person name="Yoon J.-H."/>
        </authorList>
    </citation>
    <scope>NUCLEOTIDE SEQUENCE</scope>
    <source>
        <strain evidence="4">MYP1-1</strain>
    </source>
</reference>
<feature type="coiled-coil region" evidence="1">
    <location>
        <begin position="84"/>
        <end position="176"/>
    </location>
</feature>
<feature type="chain" id="PRO_5035202096" evidence="2">
    <location>
        <begin position="21"/>
        <end position="439"/>
    </location>
</feature>
<proteinExistence type="predicted"/>
<dbReference type="InterPro" id="IPR018392">
    <property type="entry name" value="LysM"/>
</dbReference>
<dbReference type="PROSITE" id="PS51782">
    <property type="entry name" value="LYSM"/>
    <property type="match status" value="1"/>
</dbReference>
<evidence type="ECO:0000256" key="1">
    <source>
        <dbReference type="SAM" id="Coils"/>
    </source>
</evidence>